<feature type="region of interest" description="Disordered" evidence="1">
    <location>
        <begin position="304"/>
        <end position="367"/>
    </location>
</feature>
<dbReference type="AlphaFoldDB" id="A0A4Y7SN05"/>
<feature type="region of interest" description="Disordered" evidence="1">
    <location>
        <begin position="409"/>
        <end position="447"/>
    </location>
</feature>
<feature type="compositionally biased region" description="Polar residues" evidence="1">
    <location>
        <begin position="486"/>
        <end position="497"/>
    </location>
</feature>
<dbReference type="Proteomes" id="UP000298030">
    <property type="component" value="Unassembled WGS sequence"/>
</dbReference>
<organism evidence="3 4">
    <name type="scientific">Coprinellus micaceus</name>
    <name type="common">Glistening ink-cap mushroom</name>
    <name type="synonym">Coprinus micaceus</name>
    <dbReference type="NCBI Taxonomy" id="71717"/>
    <lineage>
        <taxon>Eukaryota</taxon>
        <taxon>Fungi</taxon>
        <taxon>Dikarya</taxon>
        <taxon>Basidiomycota</taxon>
        <taxon>Agaricomycotina</taxon>
        <taxon>Agaricomycetes</taxon>
        <taxon>Agaricomycetidae</taxon>
        <taxon>Agaricales</taxon>
        <taxon>Agaricineae</taxon>
        <taxon>Psathyrellaceae</taxon>
        <taxon>Coprinellus</taxon>
    </lineage>
</organism>
<evidence type="ECO:0000313" key="4">
    <source>
        <dbReference type="Proteomes" id="UP000298030"/>
    </source>
</evidence>
<dbReference type="OrthoDB" id="2563978at2759"/>
<feature type="region of interest" description="Disordered" evidence="1">
    <location>
        <begin position="182"/>
        <end position="266"/>
    </location>
</feature>
<proteinExistence type="predicted"/>
<feature type="region of interest" description="Disordered" evidence="1">
    <location>
        <begin position="68"/>
        <end position="129"/>
    </location>
</feature>
<dbReference type="STRING" id="71717.A0A4Y7SN05"/>
<keyword evidence="4" id="KW-1185">Reference proteome</keyword>
<feature type="compositionally biased region" description="Low complexity" evidence="1">
    <location>
        <begin position="68"/>
        <end position="125"/>
    </location>
</feature>
<feature type="compositionally biased region" description="Low complexity" evidence="1">
    <location>
        <begin position="249"/>
        <end position="266"/>
    </location>
</feature>
<feature type="compositionally biased region" description="Polar residues" evidence="1">
    <location>
        <begin position="356"/>
        <end position="367"/>
    </location>
</feature>
<evidence type="ECO:0000256" key="1">
    <source>
        <dbReference type="SAM" id="MobiDB-lite"/>
    </source>
</evidence>
<evidence type="ECO:0000256" key="2">
    <source>
        <dbReference type="SAM" id="Phobius"/>
    </source>
</evidence>
<reference evidence="3 4" key="1">
    <citation type="journal article" date="2019" name="Nat. Ecol. Evol.">
        <title>Megaphylogeny resolves global patterns of mushroom evolution.</title>
        <authorList>
            <person name="Varga T."/>
            <person name="Krizsan K."/>
            <person name="Foldi C."/>
            <person name="Dima B."/>
            <person name="Sanchez-Garcia M."/>
            <person name="Sanchez-Ramirez S."/>
            <person name="Szollosi G.J."/>
            <person name="Szarkandi J.G."/>
            <person name="Papp V."/>
            <person name="Albert L."/>
            <person name="Andreopoulos W."/>
            <person name="Angelini C."/>
            <person name="Antonin V."/>
            <person name="Barry K.W."/>
            <person name="Bougher N.L."/>
            <person name="Buchanan P."/>
            <person name="Buyck B."/>
            <person name="Bense V."/>
            <person name="Catcheside P."/>
            <person name="Chovatia M."/>
            <person name="Cooper J."/>
            <person name="Damon W."/>
            <person name="Desjardin D."/>
            <person name="Finy P."/>
            <person name="Geml J."/>
            <person name="Haridas S."/>
            <person name="Hughes K."/>
            <person name="Justo A."/>
            <person name="Karasinski D."/>
            <person name="Kautmanova I."/>
            <person name="Kiss B."/>
            <person name="Kocsube S."/>
            <person name="Kotiranta H."/>
            <person name="LaButti K.M."/>
            <person name="Lechner B.E."/>
            <person name="Liimatainen K."/>
            <person name="Lipzen A."/>
            <person name="Lukacs Z."/>
            <person name="Mihaltcheva S."/>
            <person name="Morgado L.N."/>
            <person name="Niskanen T."/>
            <person name="Noordeloos M.E."/>
            <person name="Ohm R.A."/>
            <person name="Ortiz-Santana B."/>
            <person name="Ovrebo C."/>
            <person name="Racz N."/>
            <person name="Riley R."/>
            <person name="Savchenko A."/>
            <person name="Shiryaev A."/>
            <person name="Soop K."/>
            <person name="Spirin V."/>
            <person name="Szebenyi C."/>
            <person name="Tomsovsky M."/>
            <person name="Tulloss R.E."/>
            <person name="Uehling J."/>
            <person name="Grigoriev I.V."/>
            <person name="Vagvolgyi C."/>
            <person name="Papp T."/>
            <person name="Martin F.M."/>
            <person name="Miettinen O."/>
            <person name="Hibbett D.S."/>
            <person name="Nagy L.G."/>
        </authorList>
    </citation>
    <scope>NUCLEOTIDE SEQUENCE [LARGE SCALE GENOMIC DNA]</scope>
    <source>
        <strain evidence="3 4">FP101781</strain>
    </source>
</reference>
<accession>A0A4Y7SN05</accession>
<protein>
    <submittedName>
        <fullName evidence="3">Uncharacterized protein</fullName>
    </submittedName>
</protein>
<keyword evidence="2" id="KW-0812">Transmembrane</keyword>
<name>A0A4Y7SN05_COPMI</name>
<feature type="region of interest" description="Disordered" evidence="1">
    <location>
        <begin position="538"/>
        <end position="618"/>
    </location>
</feature>
<gene>
    <name evidence="3" type="ORF">FA13DRAFT_1715501</name>
</gene>
<keyword evidence="2" id="KW-1133">Transmembrane helix</keyword>
<evidence type="ECO:0000313" key="3">
    <source>
        <dbReference type="EMBL" id="TEB23257.1"/>
    </source>
</evidence>
<comment type="caution">
    <text evidence="3">The sequence shown here is derived from an EMBL/GenBank/DDBJ whole genome shotgun (WGS) entry which is preliminary data.</text>
</comment>
<feature type="region of interest" description="Disordered" evidence="1">
    <location>
        <begin position="461"/>
        <end position="510"/>
    </location>
</feature>
<feature type="region of interest" description="Disordered" evidence="1">
    <location>
        <begin position="703"/>
        <end position="753"/>
    </location>
</feature>
<sequence>MAAPTQEYPPWLSPSAVVSTNAAGEVVTSTTVVYLPLTYIGPSIPLNSLYTYGGSTYPPTIVTGFITTTPTPTTSPTSPTTTSAIPTTTVTTTSDTTSTAPPTTPSTSTSTSSSSTSSTTTEPSSVGSLSRGQLVGVIVASILGLIFLFVFLLAFWLWCKGRRNRRRSGEFSTITPLEEDYFIVGEDGGRTPGEGSPRQSGEEGDSFLRRPGPLPPGSPSRGSPGMMEVPTDSMGTRRPSVTRVPVPNTASMSSSGSSSTNTSGYGVLLDRPTLGILPPTAEEDHPFTGGGYALSDDEMREINRESVLPQEEQEPDYTGAYAISRDPELAPPRLVDPDNAFSRPDIPHPQLPPPTQQNRFSAQSNPSIVDAEDAALLTARRVNVSDLPASPFQRRRDACGYSKRIPGWFNSGESLGNTGRYSPHLTPEPQRRSRRYSPTFSPVPMTDEDVESGRAAMAQRPMTGPDIDSFGRGLDLSGQRPISGVSARSGTSGSGQTVYHDARSSMPGTPAAPRVTTPLDFGAELALPEHAWLAGAIAGPAPPPYQDDDPFIDNTGAVPRMDIPQPIPSTTDVDDILDMPAPSALSHFQSSSTQFQSNTTSSDRDSATVSSIGLSRNPFPPGLDFMAHAKEVSGGMTWTPDGSLSAATSGTHEDINNDAPTVDILEEEPPEARDTWRSINSGAGAGGVSELGRRTTFGQCARPALPQRLSRSDPHRTVLDVLGPSIRPSTQGPSVPQAPATGQKPLPPAQSPVSLSGAEASFLIAEAGGMIRVLAEALLPLACRPSRPSDRAGLRPLLGLRCPKSPMLQLITVAKPFSRMETSRPSMVPRIVPISVRARARSER</sequence>
<feature type="compositionally biased region" description="Low complexity" evidence="1">
    <location>
        <begin position="586"/>
        <end position="601"/>
    </location>
</feature>
<feature type="compositionally biased region" description="Polar residues" evidence="1">
    <location>
        <begin position="411"/>
        <end position="420"/>
    </location>
</feature>
<keyword evidence="2" id="KW-0472">Membrane</keyword>
<dbReference type="EMBL" id="QPFP01000080">
    <property type="protein sequence ID" value="TEB23257.1"/>
    <property type="molecule type" value="Genomic_DNA"/>
</dbReference>
<feature type="transmembrane region" description="Helical" evidence="2">
    <location>
        <begin position="134"/>
        <end position="158"/>
    </location>
</feature>